<dbReference type="AlphaFoldDB" id="A0A2P2J3T4"/>
<sequence length="32" mass="3582">MHLLTGKASSLYDIPQTTSLTQHGKRELTKLI</sequence>
<protein>
    <submittedName>
        <fullName evidence="1">Uncharacterized protein</fullName>
    </submittedName>
</protein>
<accession>A0A2P2J3T4</accession>
<reference evidence="1" key="1">
    <citation type="submission" date="2018-02" db="EMBL/GenBank/DDBJ databases">
        <title>Rhizophora mucronata_Transcriptome.</title>
        <authorList>
            <person name="Meera S.P."/>
            <person name="Sreeshan A."/>
            <person name="Augustine A."/>
        </authorList>
    </citation>
    <scope>NUCLEOTIDE SEQUENCE</scope>
    <source>
        <tissue evidence="1">Leaf</tissue>
    </source>
</reference>
<dbReference type="EMBL" id="GGEC01007646">
    <property type="protein sequence ID" value="MBW88129.1"/>
    <property type="molecule type" value="Transcribed_RNA"/>
</dbReference>
<organism evidence="1">
    <name type="scientific">Rhizophora mucronata</name>
    <name type="common">Asiatic mangrove</name>
    <dbReference type="NCBI Taxonomy" id="61149"/>
    <lineage>
        <taxon>Eukaryota</taxon>
        <taxon>Viridiplantae</taxon>
        <taxon>Streptophyta</taxon>
        <taxon>Embryophyta</taxon>
        <taxon>Tracheophyta</taxon>
        <taxon>Spermatophyta</taxon>
        <taxon>Magnoliopsida</taxon>
        <taxon>eudicotyledons</taxon>
        <taxon>Gunneridae</taxon>
        <taxon>Pentapetalae</taxon>
        <taxon>rosids</taxon>
        <taxon>fabids</taxon>
        <taxon>Malpighiales</taxon>
        <taxon>Rhizophoraceae</taxon>
        <taxon>Rhizophora</taxon>
    </lineage>
</organism>
<name>A0A2P2J3T4_RHIMU</name>
<evidence type="ECO:0000313" key="1">
    <source>
        <dbReference type="EMBL" id="MBW88129.1"/>
    </source>
</evidence>
<proteinExistence type="predicted"/>